<keyword evidence="1" id="KW-0805">Transcription regulation</keyword>
<dbReference type="SUPFAM" id="SSF51206">
    <property type="entry name" value="cAMP-binding domain-like"/>
    <property type="match status" value="1"/>
</dbReference>
<protein>
    <submittedName>
        <fullName evidence="6">Crp/Fnr family transcriptional regulator</fullName>
    </submittedName>
</protein>
<dbReference type="RefSeq" id="WP_265675976.1">
    <property type="nucleotide sequence ID" value="NZ_JAKRRY010000022.1"/>
</dbReference>
<name>A0A9X3CPZ2_9VIBR</name>
<dbReference type="InterPro" id="IPR014710">
    <property type="entry name" value="RmlC-like_jellyroll"/>
</dbReference>
<reference evidence="6" key="1">
    <citation type="submission" date="2022-02" db="EMBL/GenBank/DDBJ databases">
        <title>Vibrio sp. nov, a new bacterium isolated from seawater.</title>
        <authorList>
            <person name="Yuan Y."/>
        </authorList>
    </citation>
    <scope>NUCLEOTIDE SEQUENCE</scope>
    <source>
        <strain evidence="6">ZSDZ65</strain>
    </source>
</reference>
<keyword evidence="2" id="KW-0238">DNA-binding</keyword>
<evidence type="ECO:0000256" key="4">
    <source>
        <dbReference type="SAM" id="MobiDB-lite"/>
    </source>
</evidence>
<dbReference type="AlphaFoldDB" id="A0A9X3CPZ2"/>
<feature type="compositionally biased region" description="Polar residues" evidence="4">
    <location>
        <begin position="7"/>
        <end position="20"/>
    </location>
</feature>
<evidence type="ECO:0000259" key="5">
    <source>
        <dbReference type="PROSITE" id="PS51063"/>
    </source>
</evidence>
<sequence>MIEKTALMNSGEESMTDNVDSQNLRWTTELSSALKQQLVTLAKRKQVVERDLDNSRLINQGVNFLEQGTLAVCIQTPNLKTANCIIIGKGGWFGNYIDSTSSLSSFVFIEIEPCTVVNFNNEQLRNIAHSSHEIYKWFYSLTFESRAKWLQSQLINSETLNIRVVYQLIEILAHLDKHRTCNEIALSQQQLSEMTGIARQRVNEVMKQLEREHLVELNRSKIIINDVSQLSNQLDGIDLSIRDPRHFL</sequence>
<dbReference type="InterPro" id="IPR036390">
    <property type="entry name" value="WH_DNA-bd_sf"/>
</dbReference>
<dbReference type="Pfam" id="PF13545">
    <property type="entry name" value="HTH_Crp_2"/>
    <property type="match status" value="1"/>
</dbReference>
<dbReference type="SMART" id="SM00419">
    <property type="entry name" value="HTH_CRP"/>
    <property type="match status" value="1"/>
</dbReference>
<dbReference type="InterPro" id="IPR036388">
    <property type="entry name" value="WH-like_DNA-bd_sf"/>
</dbReference>
<keyword evidence="7" id="KW-1185">Reference proteome</keyword>
<dbReference type="PROSITE" id="PS51063">
    <property type="entry name" value="HTH_CRP_2"/>
    <property type="match status" value="1"/>
</dbReference>
<proteinExistence type="predicted"/>
<organism evidence="6 7">
    <name type="scientific">Vibrio qingdaonensis</name>
    <dbReference type="NCBI Taxonomy" id="2829491"/>
    <lineage>
        <taxon>Bacteria</taxon>
        <taxon>Pseudomonadati</taxon>
        <taxon>Pseudomonadota</taxon>
        <taxon>Gammaproteobacteria</taxon>
        <taxon>Vibrionales</taxon>
        <taxon>Vibrionaceae</taxon>
        <taxon>Vibrio</taxon>
    </lineage>
</organism>
<dbReference type="Proteomes" id="UP001155587">
    <property type="component" value="Unassembled WGS sequence"/>
</dbReference>
<dbReference type="InterPro" id="IPR012318">
    <property type="entry name" value="HTH_CRP"/>
</dbReference>
<keyword evidence="3" id="KW-0804">Transcription</keyword>
<dbReference type="Gene3D" id="2.60.120.10">
    <property type="entry name" value="Jelly Rolls"/>
    <property type="match status" value="1"/>
</dbReference>
<evidence type="ECO:0000313" key="7">
    <source>
        <dbReference type="Proteomes" id="UP001155587"/>
    </source>
</evidence>
<dbReference type="InterPro" id="IPR018490">
    <property type="entry name" value="cNMP-bd_dom_sf"/>
</dbReference>
<accession>A0A9X3CPZ2</accession>
<evidence type="ECO:0000313" key="6">
    <source>
        <dbReference type="EMBL" id="MCW8347448.1"/>
    </source>
</evidence>
<dbReference type="EMBL" id="JAKRRY010000022">
    <property type="protein sequence ID" value="MCW8347448.1"/>
    <property type="molecule type" value="Genomic_DNA"/>
</dbReference>
<dbReference type="GO" id="GO:0003677">
    <property type="term" value="F:DNA binding"/>
    <property type="evidence" value="ECO:0007669"/>
    <property type="project" value="UniProtKB-KW"/>
</dbReference>
<comment type="caution">
    <text evidence="6">The sequence shown here is derived from an EMBL/GenBank/DDBJ whole genome shotgun (WGS) entry which is preliminary data.</text>
</comment>
<gene>
    <name evidence="6" type="ORF">MD535_15720</name>
</gene>
<evidence type="ECO:0000256" key="1">
    <source>
        <dbReference type="ARBA" id="ARBA00023015"/>
    </source>
</evidence>
<evidence type="ECO:0000256" key="3">
    <source>
        <dbReference type="ARBA" id="ARBA00023163"/>
    </source>
</evidence>
<evidence type="ECO:0000256" key="2">
    <source>
        <dbReference type="ARBA" id="ARBA00023125"/>
    </source>
</evidence>
<feature type="region of interest" description="Disordered" evidence="4">
    <location>
        <begin position="1"/>
        <end position="20"/>
    </location>
</feature>
<feature type="domain" description="HTH crp-type" evidence="5">
    <location>
        <begin position="158"/>
        <end position="228"/>
    </location>
</feature>
<dbReference type="Gene3D" id="1.10.10.10">
    <property type="entry name" value="Winged helix-like DNA-binding domain superfamily/Winged helix DNA-binding domain"/>
    <property type="match status" value="1"/>
</dbReference>
<dbReference type="GO" id="GO:0006355">
    <property type="term" value="P:regulation of DNA-templated transcription"/>
    <property type="evidence" value="ECO:0007669"/>
    <property type="project" value="InterPro"/>
</dbReference>
<dbReference type="SUPFAM" id="SSF46785">
    <property type="entry name" value="Winged helix' DNA-binding domain"/>
    <property type="match status" value="1"/>
</dbReference>